<dbReference type="InterPro" id="IPR009839">
    <property type="entry name" value="SseB_N"/>
</dbReference>
<organism evidence="2 3">
    <name type="scientific">Dyella acidiphila</name>
    <dbReference type="NCBI Taxonomy" id="2775866"/>
    <lineage>
        <taxon>Bacteria</taxon>
        <taxon>Pseudomonadati</taxon>
        <taxon>Pseudomonadota</taxon>
        <taxon>Gammaproteobacteria</taxon>
        <taxon>Lysobacterales</taxon>
        <taxon>Rhodanobacteraceae</taxon>
        <taxon>Dyella</taxon>
    </lineage>
</organism>
<comment type="caution">
    <text evidence="2">The sequence shown here is derived from an EMBL/GenBank/DDBJ whole genome shotgun (WGS) entry which is preliminary data.</text>
</comment>
<sequence>MNQGVTAEHAHQDRLETLWLQANHDAPAEAAFLRELSHRSLLVILRQPPGSGDAAPGRNLVQWQRTIDGASFIPIFTGQSHFSLALPSPATLVSVPVRLLLAAGGTQRYIVNPLSKEAFELNTAQLALLRGYIADTHHDAEWPSRTAPWAFRLPDDALYPVAVKLVEWFNQSGRVDQAFLYELTRGKKRCTEIVLGINEPADQGLADALRAIAVEAGVTPATFLVRFLPDEPSHREGIALAKLMPFYQRP</sequence>
<dbReference type="RefSeq" id="WP_192557877.1">
    <property type="nucleotide sequence ID" value="NZ_JACZZA010000023.1"/>
</dbReference>
<evidence type="ECO:0000313" key="2">
    <source>
        <dbReference type="EMBL" id="MBE1163031.1"/>
    </source>
</evidence>
<dbReference type="Pfam" id="PF07179">
    <property type="entry name" value="SseB"/>
    <property type="match status" value="1"/>
</dbReference>
<feature type="domain" description="SseB protein N-terminal" evidence="1">
    <location>
        <begin position="22"/>
        <end position="126"/>
    </location>
</feature>
<reference evidence="2 3" key="1">
    <citation type="submission" date="2020-09" db="EMBL/GenBank/DDBJ databases">
        <title>Dyella sp. 7MK23 isolated from forest soil.</title>
        <authorList>
            <person name="Fu J."/>
        </authorList>
    </citation>
    <scope>NUCLEOTIDE SEQUENCE [LARGE SCALE GENOMIC DNA]</scope>
    <source>
        <strain evidence="2 3">7MK23</strain>
    </source>
</reference>
<accession>A0ABR9GG50</accession>
<keyword evidence="3" id="KW-1185">Reference proteome</keyword>
<gene>
    <name evidence="2" type="ORF">IGX34_21815</name>
</gene>
<proteinExistence type="predicted"/>
<protein>
    <submittedName>
        <fullName evidence="2">SseB family protein</fullName>
    </submittedName>
</protein>
<dbReference type="EMBL" id="JACZZA010000023">
    <property type="protein sequence ID" value="MBE1163031.1"/>
    <property type="molecule type" value="Genomic_DNA"/>
</dbReference>
<evidence type="ECO:0000313" key="3">
    <source>
        <dbReference type="Proteomes" id="UP000651010"/>
    </source>
</evidence>
<name>A0ABR9GG50_9GAMM</name>
<dbReference type="Proteomes" id="UP000651010">
    <property type="component" value="Unassembled WGS sequence"/>
</dbReference>
<evidence type="ECO:0000259" key="1">
    <source>
        <dbReference type="Pfam" id="PF07179"/>
    </source>
</evidence>